<accession>A0AAV4HN40</accession>
<feature type="region of interest" description="Disordered" evidence="1">
    <location>
        <begin position="71"/>
        <end position="91"/>
    </location>
</feature>
<feature type="compositionally biased region" description="Basic and acidic residues" evidence="1">
    <location>
        <begin position="1"/>
        <end position="19"/>
    </location>
</feature>
<dbReference type="Proteomes" id="UP000762676">
    <property type="component" value="Unassembled WGS sequence"/>
</dbReference>
<comment type="caution">
    <text evidence="2">The sequence shown here is derived from an EMBL/GenBank/DDBJ whole genome shotgun (WGS) entry which is preliminary data.</text>
</comment>
<protein>
    <submittedName>
        <fullName evidence="2">Uncharacterized protein</fullName>
    </submittedName>
</protein>
<evidence type="ECO:0000313" key="2">
    <source>
        <dbReference type="EMBL" id="GFR98478.1"/>
    </source>
</evidence>
<name>A0AAV4HN40_9GAST</name>
<keyword evidence="3" id="KW-1185">Reference proteome</keyword>
<gene>
    <name evidence="2" type="ORF">ElyMa_004502900</name>
</gene>
<feature type="region of interest" description="Disordered" evidence="1">
    <location>
        <begin position="1"/>
        <end position="40"/>
    </location>
</feature>
<sequence>MFFDKRIERRGVDDKRAEEGNDDDDDDDDDDDEKEGLETLMPVRLNSAQTFFENGVKMSTEGKSYSFTLKTCPSDPPILLDDDPVIASNEG</sequence>
<evidence type="ECO:0000256" key="1">
    <source>
        <dbReference type="SAM" id="MobiDB-lite"/>
    </source>
</evidence>
<feature type="compositionally biased region" description="Acidic residues" evidence="1">
    <location>
        <begin position="20"/>
        <end position="35"/>
    </location>
</feature>
<evidence type="ECO:0000313" key="3">
    <source>
        <dbReference type="Proteomes" id="UP000762676"/>
    </source>
</evidence>
<reference evidence="2 3" key="1">
    <citation type="journal article" date="2021" name="Elife">
        <title>Chloroplast acquisition without the gene transfer in kleptoplastic sea slugs, Plakobranchus ocellatus.</title>
        <authorList>
            <person name="Maeda T."/>
            <person name="Takahashi S."/>
            <person name="Yoshida T."/>
            <person name="Shimamura S."/>
            <person name="Takaki Y."/>
            <person name="Nagai Y."/>
            <person name="Toyoda A."/>
            <person name="Suzuki Y."/>
            <person name="Arimoto A."/>
            <person name="Ishii H."/>
            <person name="Satoh N."/>
            <person name="Nishiyama T."/>
            <person name="Hasebe M."/>
            <person name="Maruyama T."/>
            <person name="Minagawa J."/>
            <person name="Obokata J."/>
            <person name="Shigenobu S."/>
        </authorList>
    </citation>
    <scope>NUCLEOTIDE SEQUENCE [LARGE SCALE GENOMIC DNA]</scope>
</reference>
<organism evidence="2 3">
    <name type="scientific">Elysia marginata</name>
    <dbReference type="NCBI Taxonomy" id="1093978"/>
    <lineage>
        <taxon>Eukaryota</taxon>
        <taxon>Metazoa</taxon>
        <taxon>Spiralia</taxon>
        <taxon>Lophotrochozoa</taxon>
        <taxon>Mollusca</taxon>
        <taxon>Gastropoda</taxon>
        <taxon>Heterobranchia</taxon>
        <taxon>Euthyneura</taxon>
        <taxon>Panpulmonata</taxon>
        <taxon>Sacoglossa</taxon>
        <taxon>Placobranchoidea</taxon>
        <taxon>Plakobranchidae</taxon>
        <taxon>Elysia</taxon>
    </lineage>
</organism>
<dbReference type="EMBL" id="BMAT01009098">
    <property type="protein sequence ID" value="GFR98478.1"/>
    <property type="molecule type" value="Genomic_DNA"/>
</dbReference>
<proteinExistence type="predicted"/>
<dbReference type="AlphaFoldDB" id="A0AAV4HN40"/>